<evidence type="ECO:0000313" key="2">
    <source>
        <dbReference type="Proteomes" id="UP000515733"/>
    </source>
</evidence>
<gene>
    <name evidence="1" type="ORF">DENOEST_1941</name>
</gene>
<dbReference type="Proteomes" id="UP000515733">
    <property type="component" value="Chromosome"/>
</dbReference>
<proteinExistence type="predicted"/>
<protein>
    <submittedName>
        <fullName evidence="1">Uncharacterized protein</fullName>
    </submittedName>
</protein>
<dbReference type="EMBL" id="LR778301">
    <property type="protein sequence ID" value="CAB1369106.1"/>
    <property type="molecule type" value="Genomic_DNA"/>
</dbReference>
<organism evidence="1 2">
    <name type="scientific">Denitratisoma oestradiolicum</name>
    <dbReference type="NCBI Taxonomy" id="311182"/>
    <lineage>
        <taxon>Bacteria</taxon>
        <taxon>Pseudomonadati</taxon>
        <taxon>Pseudomonadota</taxon>
        <taxon>Betaproteobacteria</taxon>
        <taxon>Nitrosomonadales</taxon>
        <taxon>Sterolibacteriaceae</taxon>
        <taxon>Denitratisoma</taxon>
    </lineage>
</organism>
<sequence length="76" mass="8209">MRNRLGAETAPANVRPMSVKTSSNFNVSFARGVCLGFPFAPALFLHYPPNARNSANLAVRVPACRSRQCAGYLPLS</sequence>
<name>A0A6S6YMZ0_9PROT</name>
<accession>A0A6S6YMZ0</accession>
<keyword evidence="2" id="KW-1185">Reference proteome</keyword>
<dbReference type="AlphaFoldDB" id="A0A6S6YMZ0"/>
<dbReference type="KEGG" id="doe:DENOEST_1941"/>
<evidence type="ECO:0000313" key="1">
    <source>
        <dbReference type="EMBL" id="CAB1369106.1"/>
    </source>
</evidence>
<reference evidence="1 2" key="1">
    <citation type="submission" date="2020-03" db="EMBL/GenBank/DDBJ databases">
        <authorList>
            <consortium name="Genoscope - CEA"/>
            <person name="William W."/>
        </authorList>
    </citation>
    <scope>NUCLEOTIDE SEQUENCE [LARGE SCALE GENOMIC DNA]</scope>
    <source>
        <strain evidence="2">DSM 16959</strain>
    </source>
</reference>